<dbReference type="PANTHER" id="PTHR23259">
    <property type="entry name" value="RIDDLE"/>
    <property type="match status" value="1"/>
</dbReference>
<dbReference type="Pfam" id="PF01826">
    <property type="entry name" value="TIL"/>
    <property type="match status" value="2"/>
</dbReference>
<dbReference type="EMBL" id="JARQZJ010000011">
    <property type="protein sequence ID" value="KAK9872470.1"/>
    <property type="molecule type" value="Genomic_DNA"/>
</dbReference>
<dbReference type="CDD" id="cd19941">
    <property type="entry name" value="TIL"/>
    <property type="match status" value="2"/>
</dbReference>
<comment type="caution">
    <text evidence="5">The sequence shown here is derived from an EMBL/GenBank/DDBJ whole genome shotgun (WGS) entry which is preliminary data.</text>
</comment>
<dbReference type="AlphaFoldDB" id="A0AAW1TQ61"/>
<dbReference type="GO" id="GO:0030414">
    <property type="term" value="F:peptidase inhibitor activity"/>
    <property type="evidence" value="ECO:0007669"/>
    <property type="project" value="UniProtKB-KW"/>
</dbReference>
<feature type="domain" description="TIL" evidence="4">
    <location>
        <begin position="23"/>
        <end position="80"/>
    </location>
</feature>
<proteinExistence type="predicted"/>
<keyword evidence="6" id="KW-1185">Reference proteome</keyword>
<keyword evidence="1" id="KW-0646">Protease inhibitor</keyword>
<accession>A0AAW1TQ61</accession>
<dbReference type="InterPro" id="IPR051368">
    <property type="entry name" value="SerProtInhib-TIL_Domain"/>
</dbReference>
<feature type="signal peptide" evidence="3">
    <location>
        <begin position="1"/>
        <end position="18"/>
    </location>
</feature>
<evidence type="ECO:0000256" key="1">
    <source>
        <dbReference type="ARBA" id="ARBA00022690"/>
    </source>
</evidence>
<dbReference type="InterPro" id="IPR036084">
    <property type="entry name" value="Ser_inhib-like_sf"/>
</dbReference>
<keyword evidence="2" id="KW-1015">Disulfide bond</keyword>
<organism evidence="5 6">
    <name type="scientific">Henosepilachna vigintioctopunctata</name>
    <dbReference type="NCBI Taxonomy" id="420089"/>
    <lineage>
        <taxon>Eukaryota</taxon>
        <taxon>Metazoa</taxon>
        <taxon>Ecdysozoa</taxon>
        <taxon>Arthropoda</taxon>
        <taxon>Hexapoda</taxon>
        <taxon>Insecta</taxon>
        <taxon>Pterygota</taxon>
        <taxon>Neoptera</taxon>
        <taxon>Endopterygota</taxon>
        <taxon>Coleoptera</taxon>
        <taxon>Polyphaga</taxon>
        <taxon>Cucujiformia</taxon>
        <taxon>Coccinelloidea</taxon>
        <taxon>Coccinellidae</taxon>
        <taxon>Epilachninae</taxon>
        <taxon>Epilachnini</taxon>
        <taxon>Henosepilachna</taxon>
    </lineage>
</organism>
<evidence type="ECO:0000259" key="4">
    <source>
        <dbReference type="Pfam" id="PF01826"/>
    </source>
</evidence>
<gene>
    <name evidence="5" type="ORF">WA026_017939</name>
</gene>
<evidence type="ECO:0000313" key="5">
    <source>
        <dbReference type="EMBL" id="KAK9872470.1"/>
    </source>
</evidence>
<evidence type="ECO:0000313" key="6">
    <source>
        <dbReference type="Proteomes" id="UP001431783"/>
    </source>
</evidence>
<dbReference type="Proteomes" id="UP001431783">
    <property type="component" value="Unassembled WGS sequence"/>
</dbReference>
<keyword evidence="3" id="KW-0732">Signal</keyword>
<dbReference type="PANTHER" id="PTHR23259:SF70">
    <property type="entry name" value="ACCESSORY GLAND PROTEIN ACP62F-RELATED"/>
    <property type="match status" value="1"/>
</dbReference>
<evidence type="ECO:0000256" key="2">
    <source>
        <dbReference type="ARBA" id="ARBA00023157"/>
    </source>
</evidence>
<evidence type="ECO:0000256" key="3">
    <source>
        <dbReference type="SAM" id="SignalP"/>
    </source>
</evidence>
<sequence length="142" mass="16271">MILKATVIFSACMVLVSSSPRRCGRNEVWAEWRDSCPPTCEFRNPPCIIETTQPPPGCTCKPGYIYLNSVERICVKISECPKTCSEPIFFWNDCGSRCPLTCFNQEPRYCEEVCQPGCFCPRRYILDDITNQCVRRSNCTIF</sequence>
<dbReference type="SUPFAM" id="SSF57567">
    <property type="entry name" value="Serine protease inhibitors"/>
    <property type="match status" value="2"/>
</dbReference>
<dbReference type="InterPro" id="IPR002919">
    <property type="entry name" value="TIL_dom"/>
</dbReference>
<feature type="domain" description="TIL" evidence="4">
    <location>
        <begin position="91"/>
        <end position="139"/>
    </location>
</feature>
<dbReference type="Gene3D" id="2.10.25.10">
    <property type="entry name" value="Laminin"/>
    <property type="match status" value="2"/>
</dbReference>
<name>A0AAW1TQ61_9CUCU</name>
<protein>
    <recommendedName>
        <fullName evidence="4">TIL domain-containing protein</fullName>
    </recommendedName>
</protein>
<reference evidence="5 6" key="1">
    <citation type="submission" date="2023-03" db="EMBL/GenBank/DDBJ databases">
        <title>Genome insight into feeding habits of ladybird beetles.</title>
        <authorList>
            <person name="Li H.-S."/>
            <person name="Huang Y.-H."/>
            <person name="Pang H."/>
        </authorList>
    </citation>
    <scope>NUCLEOTIDE SEQUENCE [LARGE SCALE GENOMIC DNA]</scope>
    <source>
        <strain evidence="5">SYSU_2023b</strain>
        <tissue evidence="5">Whole body</tissue>
    </source>
</reference>
<feature type="chain" id="PRO_5043407814" description="TIL domain-containing protein" evidence="3">
    <location>
        <begin position="19"/>
        <end position="142"/>
    </location>
</feature>